<feature type="region of interest" description="Disordered" evidence="1">
    <location>
        <begin position="185"/>
        <end position="206"/>
    </location>
</feature>
<gene>
    <name evidence="3" type="ORF">GCM10009038_24290</name>
</gene>
<evidence type="ECO:0000313" key="4">
    <source>
        <dbReference type="Proteomes" id="UP000646745"/>
    </source>
</evidence>
<comment type="caution">
    <text evidence="3">The sequence shown here is derived from an EMBL/GenBank/DDBJ whole genome shotgun (WGS) entry which is preliminary data.</text>
</comment>
<dbReference type="EMBL" id="BMZI01000005">
    <property type="protein sequence ID" value="GHB24352.1"/>
    <property type="molecule type" value="Genomic_DNA"/>
</dbReference>
<evidence type="ECO:0000313" key="3">
    <source>
        <dbReference type="EMBL" id="GHB24352.1"/>
    </source>
</evidence>
<sequence>MPTVNAMFRRPFKEQVAYFRQKQNLPTNRWDDLWRDEHDKAFVVAGATKADLLADLRAAVDDSIANGQSLGEFRSQFKEIVAKRGWTGWTGEGSKAGTAWRTRVIYKTNMDTSYMAGRWQQMTDPDVVRARPYWRYVHNTIENPRIQHQRWDGLVLPAGDPWFHTHWPPNGWGCNCGVETMSRRQLERSGRTGPDSAPNDGMTQHVNDRTGEVTEVPNGVQPGWDYAPGKSAAETAVAARLNRLDTVDANVARLNVKDLVDSDLFARFFSGEVQGEFPIAVVPPVEREILGAESPTVLLSQASLAAHIERHPEIGLADYRRVQELLDQGEVYRREGEDGRLIYLTVDGVTYRAALKRTQDAKRNYFLTLFKVKESAADRNVRNKMERLR</sequence>
<evidence type="ECO:0000259" key="2">
    <source>
        <dbReference type="Pfam" id="PF04233"/>
    </source>
</evidence>
<feature type="domain" description="Phage head morphogenesis" evidence="2">
    <location>
        <begin position="56"/>
        <end position="178"/>
    </location>
</feature>
<dbReference type="InterPro" id="IPR006528">
    <property type="entry name" value="Phage_head_morphogenesis_dom"/>
</dbReference>
<evidence type="ECO:0000256" key="1">
    <source>
        <dbReference type="SAM" id="MobiDB-lite"/>
    </source>
</evidence>
<keyword evidence="4" id="KW-1185">Reference proteome</keyword>
<dbReference type="RefSeq" id="WP_189444980.1">
    <property type="nucleotide sequence ID" value="NZ_BMZI01000005.1"/>
</dbReference>
<name>A0ABQ3E5U9_9GAMM</name>
<dbReference type="Proteomes" id="UP000646745">
    <property type="component" value="Unassembled WGS sequence"/>
</dbReference>
<organism evidence="3 4">
    <name type="scientific">Salinicola rhizosphaerae</name>
    <dbReference type="NCBI Taxonomy" id="1443141"/>
    <lineage>
        <taxon>Bacteria</taxon>
        <taxon>Pseudomonadati</taxon>
        <taxon>Pseudomonadota</taxon>
        <taxon>Gammaproteobacteria</taxon>
        <taxon>Oceanospirillales</taxon>
        <taxon>Halomonadaceae</taxon>
        <taxon>Salinicola</taxon>
    </lineage>
</organism>
<reference evidence="4" key="1">
    <citation type="journal article" date="2019" name="Int. J. Syst. Evol. Microbiol.">
        <title>The Global Catalogue of Microorganisms (GCM) 10K type strain sequencing project: providing services to taxonomists for standard genome sequencing and annotation.</title>
        <authorList>
            <consortium name="The Broad Institute Genomics Platform"/>
            <consortium name="The Broad Institute Genome Sequencing Center for Infectious Disease"/>
            <person name="Wu L."/>
            <person name="Ma J."/>
        </authorList>
    </citation>
    <scope>NUCLEOTIDE SEQUENCE [LARGE SCALE GENOMIC DNA]</scope>
    <source>
        <strain evidence="4">KCTC 32998</strain>
    </source>
</reference>
<proteinExistence type="predicted"/>
<dbReference type="Pfam" id="PF04233">
    <property type="entry name" value="Phage_Mu_F"/>
    <property type="match status" value="1"/>
</dbReference>
<protein>
    <submittedName>
        <fullName evidence="3">Virion morphogenesis protein</fullName>
    </submittedName>
</protein>
<accession>A0ABQ3E5U9</accession>